<dbReference type="Proteomes" id="UP000823674">
    <property type="component" value="Chromosome A01"/>
</dbReference>
<evidence type="ECO:0000256" key="1">
    <source>
        <dbReference type="SAM" id="MobiDB-lite"/>
    </source>
</evidence>
<proteinExistence type="predicted"/>
<name>A0ABQ7NVJ5_BRACM</name>
<comment type="caution">
    <text evidence="2">The sequence shown here is derived from an EMBL/GenBank/DDBJ whole genome shotgun (WGS) entry which is preliminary data.</text>
</comment>
<evidence type="ECO:0000313" key="2">
    <source>
        <dbReference type="EMBL" id="KAG5414872.1"/>
    </source>
</evidence>
<feature type="region of interest" description="Disordered" evidence="1">
    <location>
        <begin position="448"/>
        <end position="468"/>
    </location>
</feature>
<feature type="region of interest" description="Disordered" evidence="1">
    <location>
        <begin position="143"/>
        <end position="167"/>
    </location>
</feature>
<protein>
    <recommendedName>
        <fullName evidence="4">DUF632 domain-containing protein</fullName>
    </recommendedName>
</protein>
<keyword evidence="3" id="KW-1185">Reference proteome</keyword>
<dbReference type="EMBL" id="JADBGQ010000001">
    <property type="protein sequence ID" value="KAG5414872.1"/>
    <property type="molecule type" value="Genomic_DNA"/>
</dbReference>
<gene>
    <name evidence="2" type="primary">A01g505850.1_BraROA</name>
    <name evidence="2" type="ORF">IGI04_002439</name>
</gene>
<organism evidence="2 3">
    <name type="scientific">Brassica rapa subsp. trilocularis</name>
    <dbReference type="NCBI Taxonomy" id="1813537"/>
    <lineage>
        <taxon>Eukaryota</taxon>
        <taxon>Viridiplantae</taxon>
        <taxon>Streptophyta</taxon>
        <taxon>Embryophyta</taxon>
        <taxon>Tracheophyta</taxon>
        <taxon>Spermatophyta</taxon>
        <taxon>Magnoliopsida</taxon>
        <taxon>eudicotyledons</taxon>
        <taxon>Gunneridae</taxon>
        <taxon>Pentapetalae</taxon>
        <taxon>rosids</taxon>
        <taxon>malvids</taxon>
        <taxon>Brassicales</taxon>
        <taxon>Brassicaceae</taxon>
        <taxon>Brassiceae</taxon>
        <taxon>Brassica</taxon>
    </lineage>
</organism>
<evidence type="ECO:0008006" key="4">
    <source>
        <dbReference type="Google" id="ProtNLM"/>
    </source>
</evidence>
<accession>A0ABQ7NVJ5</accession>
<reference evidence="2 3" key="1">
    <citation type="submission" date="2021-03" db="EMBL/GenBank/DDBJ databases">
        <authorList>
            <person name="King G.J."/>
            <person name="Bancroft I."/>
            <person name="Baten A."/>
            <person name="Bloomfield J."/>
            <person name="Borpatragohain P."/>
            <person name="He Z."/>
            <person name="Irish N."/>
            <person name="Irwin J."/>
            <person name="Liu K."/>
            <person name="Mauleon R.P."/>
            <person name="Moore J."/>
            <person name="Morris R."/>
            <person name="Ostergaard L."/>
            <person name="Wang B."/>
            <person name="Wells R."/>
        </authorList>
    </citation>
    <scope>NUCLEOTIDE SEQUENCE [LARGE SCALE GENOMIC DNA]</scope>
    <source>
        <strain evidence="2">R-o-18</strain>
        <tissue evidence="2">Leaf</tissue>
    </source>
</reference>
<feature type="region of interest" description="Disordered" evidence="1">
    <location>
        <begin position="205"/>
        <end position="235"/>
    </location>
</feature>
<sequence>MTENMKWVRYGLREIASKGRGECMDSCRIDISEALGRYIATERNACSVATYRPNGTHARSLRSDRAGQALGRYVTTVRPYLGFSPMSRVSSAKVFPPSSLESWIERRDSSARFGDLGKDRRPGRSSDSDFFCRSAGLRRRPSFLLRETSSSKSREGAGSSCVPDTSVLPAGSYTTPILVEDKERAAESMPPPSVRKDIVLALRAPNAAPVAQPKGQKRKFTKGGDGESSQQGGSSLVSELRGKFMSLIDGMISECGSEASHLAGELSELQGSWSKTEAMLTAFKDSHSAKVSKLEAEIGEFERDLGKTAISLFKEKKTKKAKTLEVRRLQCHIEGDVGLASCRIREATYALRSKFQARLAKISAFLCSFECIRSRDSALATIEGWMAVVRAFQSETPSSLEAEETRLSDGKGDLVVVDGDFDLVLADLKSACFLPTCSEDLKGKDPVVGENGGDAAQGLDKAMGEEGA</sequence>
<evidence type="ECO:0000313" key="3">
    <source>
        <dbReference type="Proteomes" id="UP000823674"/>
    </source>
</evidence>